<dbReference type="Gene3D" id="1.10.8.1210">
    <property type="match status" value="1"/>
</dbReference>
<dbReference type="AlphaFoldDB" id="A0A0F8XEZ2"/>
<proteinExistence type="predicted"/>
<reference evidence="1" key="1">
    <citation type="journal article" date="2015" name="Nature">
        <title>Complex archaea that bridge the gap between prokaryotes and eukaryotes.</title>
        <authorList>
            <person name="Spang A."/>
            <person name="Saw J.H."/>
            <person name="Jorgensen S.L."/>
            <person name="Zaremba-Niedzwiedzka K."/>
            <person name="Martijn J."/>
            <person name="Lind A.E."/>
            <person name="van Eijk R."/>
            <person name="Schleper C."/>
            <person name="Guy L."/>
            <person name="Ettema T.J."/>
        </authorList>
    </citation>
    <scope>NUCLEOTIDE SEQUENCE</scope>
</reference>
<gene>
    <name evidence="1" type="ORF">LCGC14_2951070</name>
</gene>
<protein>
    <submittedName>
        <fullName evidence="1">Uncharacterized protein</fullName>
    </submittedName>
</protein>
<sequence length="38" mass="4359">MSENLDPFAISQKQLYDACKISGYESQIYNALSTPERF</sequence>
<name>A0A0F8XEZ2_9ZZZZ</name>
<dbReference type="EMBL" id="LAZR01059461">
    <property type="protein sequence ID" value="KKK67737.1"/>
    <property type="molecule type" value="Genomic_DNA"/>
</dbReference>
<comment type="caution">
    <text evidence="1">The sequence shown here is derived from an EMBL/GenBank/DDBJ whole genome shotgun (WGS) entry which is preliminary data.</text>
</comment>
<evidence type="ECO:0000313" key="1">
    <source>
        <dbReference type="EMBL" id="KKK67737.1"/>
    </source>
</evidence>
<feature type="non-terminal residue" evidence="1">
    <location>
        <position position="38"/>
    </location>
</feature>
<accession>A0A0F8XEZ2</accession>
<organism evidence="1">
    <name type="scientific">marine sediment metagenome</name>
    <dbReference type="NCBI Taxonomy" id="412755"/>
    <lineage>
        <taxon>unclassified sequences</taxon>
        <taxon>metagenomes</taxon>
        <taxon>ecological metagenomes</taxon>
    </lineage>
</organism>